<keyword evidence="1" id="KW-1133">Transmembrane helix</keyword>
<dbReference type="PANTHER" id="PTHR19353:SF19">
    <property type="entry name" value="DELTA(5) FATTY ACID DESATURASE C-RELATED"/>
    <property type="match status" value="1"/>
</dbReference>
<dbReference type="GO" id="GO:0008610">
    <property type="term" value="P:lipid biosynthetic process"/>
    <property type="evidence" value="ECO:0007669"/>
    <property type="project" value="UniProtKB-ARBA"/>
</dbReference>
<name>A0A6C7E498_ILUCY</name>
<organism evidence="3 4">
    <name type="scientific">Ilumatobacter coccineus (strain NBRC 103263 / KCTC 29153 / YM16-304)</name>
    <dbReference type="NCBI Taxonomy" id="1313172"/>
    <lineage>
        <taxon>Bacteria</taxon>
        <taxon>Bacillati</taxon>
        <taxon>Actinomycetota</taxon>
        <taxon>Acidimicrobiia</taxon>
        <taxon>Acidimicrobiales</taxon>
        <taxon>Ilumatobacteraceae</taxon>
        <taxon>Ilumatobacter</taxon>
    </lineage>
</organism>
<dbReference type="Proteomes" id="UP000011863">
    <property type="component" value="Chromosome"/>
</dbReference>
<dbReference type="AlphaFoldDB" id="A0A6C7E498"/>
<dbReference type="GO" id="GO:0016020">
    <property type="term" value="C:membrane"/>
    <property type="evidence" value="ECO:0007669"/>
    <property type="project" value="TreeGrafter"/>
</dbReference>
<dbReference type="InterPro" id="IPR005804">
    <property type="entry name" value="FA_desaturase_dom"/>
</dbReference>
<evidence type="ECO:0000259" key="2">
    <source>
        <dbReference type="Pfam" id="PF00487"/>
    </source>
</evidence>
<keyword evidence="4" id="KW-1185">Reference proteome</keyword>
<dbReference type="Pfam" id="PF00487">
    <property type="entry name" value="FA_desaturase"/>
    <property type="match status" value="1"/>
</dbReference>
<dbReference type="PANTHER" id="PTHR19353">
    <property type="entry name" value="FATTY ACID DESATURASE 2"/>
    <property type="match status" value="1"/>
</dbReference>
<feature type="transmembrane region" description="Helical" evidence="1">
    <location>
        <begin position="230"/>
        <end position="248"/>
    </location>
</feature>
<accession>A0A6C7E498</accession>
<feature type="transmembrane region" description="Helical" evidence="1">
    <location>
        <begin position="61"/>
        <end position="78"/>
    </location>
</feature>
<gene>
    <name evidence="3" type="ORF">YM304_23900</name>
</gene>
<evidence type="ECO:0000256" key="1">
    <source>
        <dbReference type="SAM" id="Phobius"/>
    </source>
</evidence>
<feature type="transmembrane region" description="Helical" evidence="1">
    <location>
        <begin position="205"/>
        <end position="224"/>
    </location>
</feature>
<dbReference type="EMBL" id="AP012057">
    <property type="protein sequence ID" value="BAN02704.1"/>
    <property type="molecule type" value="Genomic_DNA"/>
</dbReference>
<keyword evidence="1" id="KW-0472">Membrane</keyword>
<proteinExistence type="predicted"/>
<evidence type="ECO:0000313" key="3">
    <source>
        <dbReference type="EMBL" id="BAN02704.1"/>
    </source>
</evidence>
<dbReference type="InterPro" id="IPR012171">
    <property type="entry name" value="Fatty_acid_desaturase"/>
</dbReference>
<sequence length="340" mass="37413">MAPTVAADSTLPRFAVSSAARAWAKEHQIAQRRPGKAALMLVATAAWYAALVALGEAIDAWWGWAIAWVGLVAVMMRIDAIHHEGVHRSLFENRAGNDVVATVTGALEGFHAPIYRCFHLAHHALTRKSSDPSDPEDFYDEMITSPMQVGPITLPARMSYVAGNLLGGITFAVQLAIDAVATMFGRPPGYVRTASLDRYVRRWGLLPFALWGAAIAGAVATGHVGELLRWWVVPMLLFLAGPYTFFALSEHYGAAHDGQMVESTGSVETNAVYRWITLDGNYHLAHHVFPNASWWWLRAADRQLQSDTTLHHDGYLAFHRQVWADMGSTTRSKTTAAPNR</sequence>
<dbReference type="GO" id="GO:0016717">
    <property type="term" value="F:oxidoreductase activity, acting on paired donors, with oxidation of a pair of donors resulting in the reduction of molecular oxygen to two molecules of water"/>
    <property type="evidence" value="ECO:0007669"/>
    <property type="project" value="TreeGrafter"/>
</dbReference>
<feature type="domain" description="Fatty acid desaturase" evidence="2">
    <location>
        <begin position="63"/>
        <end position="311"/>
    </location>
</feature>
<dbReference type="KEGG" id="aym:YM304_23900"/>
<keyword evidence="1" id="KW-0812">Transmembrane</keyword>
<reference evidence="3 4" key="1">
    <citation type="journal article" date="2013" name="Int. J. Syst. Evol. Microbiol.">
        <title>Ilumatobacter nonamiense sp. nov. and Ilumatobacter coccineum sp. nov., isolated from seashore sand.</title>
        <authorList>
            <person name="Matsumoto A."/>
            <person name="Kasai H."/>
            <person name="Matsuo Y."/>
            <person name="Shizuri Y."/>
            <person name="Ichikawa N."/>
            <person name="Fujita N."/>
            <person name="Omura S."/>
            <person name="Takahashi Y."/>
        </authorList>
    </citation>
    <scope>NUCLEOTIDE SEQUENCE [LARGE SCALE GENOMIC DNA]</scope>
    <source>
        <strain evidence="4">NBRC 103263 / KCTC 29153 / YM16-304</strain>
    </source>
</reference>
<evidence type="ECO:0000313" key="4">
    <source>
        <dbReference type="Proteomes" id="UP000011863"/>
    </source>
</evidence>
<protein>
    <recommendedName>
        <fullName evidence="2">Fatty acid desaturase domain-containing protein</fullName>
    </recommendedName>
</protein>
<feature type="transmembrane region" description="Helical" evidence="1">
    <location>
        <begin position="37"/>
        <end position="55"/>
    </location>
</feature>